<dbReference type="InterPro" id="IPR027417">
    <property type="entry name" value="P-loop_NTPase"/>
</dbReference>
<comment type="miscellaneous">
    <text evidence="11">In the RecBCD complex, RecB has a slow 3'-5' helicase, an exonuclease activity and loads RecA onto ssDNA, RecD has a fast 5'-3' helicase activity, while RecC stimulates the ATPase and processivity of the RecB helicase and contributes to recognition of the Chi site.</text>
</comment>
<dbReference type="InterPro" id="IPR006344">
    <property type="entry name" value="RecD"/>
</dbReference>
<dbReference type="Pfam" id="PF13538">
    <property type="entry name" value="UvrD_C_2"/>
    <property type="match status" value="1"/>
</dbReference>
<evidence type="ECO:0000256" key="5">
    <source>
        <dbReference type="ARBA" id="ARBA00022806"/>
    </source>
</evidence>
<dbReference type="RefSeq" id="WP_089657420.1">
    <property type="nucleotide sequence ID" value="NZ_FNGH01000003.1"/>
</dbReference>
<dbReference type="OrthoDB" id="9803432at2"/>
<keyword evidence="5 11" id="KW-0347">Helicase</keyword>
<dbReference type="AlphaFoldDB" id="A0A1G9ID32"/>
<feature type="region of interest" description="Disordered" evidence="12">
    <location>
        <begin position="207"/>
        <end position="272"/>
    </location>
</feature>
<keyword evidence="3 11" id="KW-0227">DNA damage</keyword>
<keyword evidence="8 11" id="KW-0238">DNA-binding</keyword>
<dbReference type="HAMAP" id="MF_01487">
    <property type="entry name" value="RecD"/>
    <property type="match status" value="1"/>
</dbReference>
<evidence type="ECO:0000256" key="1">
    <source>
        <dbReference type="ARBA" id="ARBA00022722"/>
    </source>
</evidence>
<dbReference type="SUPFAM" id="SSF52540">
    <property type="entry name" value="P-loop containing nucleoside triphosphate hydrolases"/>
    <property type="match status" value="1"/>
</dbReference>
<evidence type="ECO:0000256" key="9">
    <source>
        <dbReference type="ARBA" id="ARBA00023204"/>
    </source>
</evidence>
<proteinExistence type="inferred from homology"/>
<protein>
    <recommendedName>
        <fullName evidence="11">RecBCD enzyme subunit RecD</fullName>
        <ecNumber evidence="11">5.6.2.3</ecNumber>
    </recommendedName>
    <alternativeName>
        <fullName evidence="11">DNA 5'-3' helicase subunit RecD</fullName>
    </alternativeName>
    <alternativeName>
        <fullName evidence="11">Exonuclease V subunit RecD</fullName>
        <shortName evidence="11">ExoV subunit RecD</shortName>
    </alternativeName>
    <alternativeName>
        <fullName evidence="11">Helicase/nuclease RecBCD subunit RecD</fullName>
    </alternativeName>
</protein>
<comment type="function">
    <text evidence="11">A helicase/nuclease that prepares dsDNA breaks (DSB) for recombinational DNA repair. Binds to DSBs and unwinds DNA via a highly rapid and processive ATP-dependent bidirectional helicase activity. Unwinds dsDNA until it encounters a Chi (crossover hotspot instigator) sequence from the 3' direction. Cuts ssDNA a few nucleotides 3' to the Chi site. The properties and activities of the enzyme are changed at Chi. The Chi-altered holoenzyme produces a long 3'-ssDNA overhang and facilitates RecA-binding to the ssDNA for homologous DNA recombination and repair. Holoenzyme degrades any linearized DNA that is unable to undergo homologous recombination. In the holoenzyme this subunit has ssDNA-dependent ATPase and 5'-3' helicase activity. When added to pre-assembled RecBC greatly stimulates nuclease activity and augments holoenzyme processivity. Negatively regulates the RecA-loading ability of RecBCD.</text>
</comment>
<dbReference type="PANTHER" id="PTHR43788:SF6">
    <property type="entry name" value="DNA HELICASE B"/>
    <property type="match status" value="1"/>
</dbReference>
<keyword evidence="10 11" id="KW-0413">Isomerase</keyword>
<evidence type="ECO:0000259" key="13">
    <source>
        <dbReference type="Pfam" id="PF13538"/>
    </source>
</evidence>
<reference evidence="16" key="1">
    <citation type="submission" date="2016-10" db="EMBL/GenBank/DDBJ databases">
        <authorList>
            <person name="Varghese N."/>
            <person name="Submissions S."/>
        </authorList>
    </citation>
    <scope>NUCLEOTIDE SEQUENCE [LARGE SCALE GENOMIC DNA]</scope>
    <source>
        <strain evidence="16">AAP</strain>
    </source>
</reference>
<comment type="catalytic activity">
    <reaction evidence="11">
        <text>ATP + H2O = ADP + phosphate + H(+)</text>
        <dbReference type="Rhea" id="RHEA:13065"/>
        <dbReference type="ChEBI" id="CHEBI:15377"/>
        <dbReference type="ChEBI" id="CHEBI:15378"/>
        <dbReference type="ChEBI" id="CHEBI:30616"/>
        <dbReference type="ChEBI" id="CHEBI:43474"/>
        <dbReference type="ChEBI" id="CHEBI:456216"/>
        <dbReference type="EC" id="5.6.2.3"/>
    </reaction>
</comment>
<dbReference type="EMBL" id="FNGH01000003">
    <property type="protein sequence ID" value="SDL23140.1"/>
    <property type="molecule type" value="Genomic_DNA"/>
</dbReference>
<dbReference type="CDD" id="cd18809">
    <property type="entry name" value="SF1_C_RecD"/>
    <property type="match status" value="1"/>
</dbReference>
<dbReference type="InterPro" id="IPR027785">
    <property type="entry name" value="UvrD-like_helicase_C"/>
</dbReference>
<name>A0A1G9ID32_9GAMM</name>
<organism evidence="15 16">
    <name type="scientific">Franzmannia pantelleriensis</name>
    <dbReference type="NCBI Taxonomy" id="48727"/>
    <lineage>
        <taxon>Bacteria</taxon>
        <taxon>Pseudomonadati</taxon>
        <taxon>Pseudomonadota</taxon>
        <taxon>Gammaproteobacteria</taxon>
        <taxon>Oceanospirillales</taxon>
        <taxon>Halomonadaceae</taxon>
        <taxon>Franzmannia</taxon>
    </lineage>
</organism>
<evidence type="ECO:0000256" key="2">
    <source>
        <dbReference type="ARBA" id="ARBA00022741"/>
    </source>
</evidence>
<gene>
    <name evidence="11" type="primary">recD</name>
    <name evidence="15" type="ORF">SAMN05192555_103140</name>
</gene>
<keyword evidence="1 11" id="KW-0540">Nuclease</keyword>
<dbReference type="NCBIfam" id="TIGR01447">
    <property type="entry name" value="recD"/>
    <property type="match status" value="1"/>
</dbReference>
<dbReference type="STRING" id="48727.SAMN05192555_103140"/>
<dbReference type="Proteomes" id="UP000199107">
    <property type="component" value="Unassembled WGS sequence"/>
</dbReference>
<dbReference type="Pfam" id="PF21185">
    <property type="entry name" value="RecD_N"/>
    <property type="match status" value="1"/>
</dbReference>
<evidence type="ECO:0000313" key="15">
    <source>
        <dbReference type="EMBL" id="SDL23140.1"/>
    </source>
</evidence>
<comment type="similarity">
    <text evidence="11">Belongs to the RecD family.</text>
</comment>
<keyword evidence="9 11" id="KW-0234">DNA repair</keyword>
<feature type="domain" description="UvrD-like helicase C-terminal" evidence="13">
    <location>
        <begin position="762"/>
        <end position="809"/>
    </location>
</feature>
<evidence type="ECO:0000256" key="12">
    <source>
        <dbReference type="SAM" id="MobiDB-lite"/>
    </source>
</evidence>
<dbReference type="GO" id="GO:0016887">
    <property type="term" value="F:ATP hydrolysis activity"/>
    <property type="evidence" value="ECO:0007669"/>
    <property type="project" value="RHEA"/>
</dbReference>
<evidence type="ECO:0000256" key="4">
    <source>
        <dbReference type="ARBA" id="ARBA00022801"/>
    </source>
</evidence>
<dbReference type="InterPro" id="IPR049550">
    <property type="entry name" value="RecD_N"/>
</dbReference>
<dbReference type="Pfam" id="PF13245">
    <property type="entry name" value="AAA_19"/>
    <property type="match status" value="1"/>
</dbReference>
<dbReference type="Gene3D" id="1.10.10.1020">
    <property type="entry name" value="RecBCD complex, subunit RecD, N-terminal domain"/>
    <property type="match status" value="1"/>
</dbReference>
<keyword evidence="4 11" id="KW-0378">Hydrolase</keyword>
<keyword evidence="6 11" id="KW-0269">Exonuclease</keyword>
<evidence type="ECO:0000256" key="7">
    <source>
        <dbReference type="ARBA" id="ARBA00022840"/>
    </source>
</evidence>
<dbReference type="GO" id="GO:0005524">
    <property type="term" value="F:ATP binding"/>
    <property type="evidence" value="ECO:0007669"/>
    <property type="project" value="UniProtKB-UniRule"/>
</dbReference>
<dbReference type="GO" id="GO:0043139">
    <property type="term" value="F:5'-3' DNA helicase activity"/>
    <property type="evidence" value="ECO:0007669"/>
    <property type="project" value="UniProtKB-UniRule"/>
</dbReference>
<dbReference type="GO" id="GO:0017116">
    <property type="term" value="F:single-stranded DNA helicase activity"/>
    <property type="evidence" value="ECO:0007669"/>
    <property type="project" value="TreeGrafter"/>
</dbReference>
<evidence type="ECO:0000256" key="3">
    <source>
        <dbReference type="ARBA" id="ARBA00022763"/>
    </source>
</evidence>
<dbReference type="GO" id="GO:0000724">
    <property type="term" value="P:double-strand break repair via homologous recombination"/>
    <property type="evidence" value="ECO:0007669"/>
    <property type="project" value="UniProtKB-UniRule"/>
</dbReference>
<feature type="region of interest" description="Disordered" evidence="12">
    <location>
        <begin position="1"/>
        <end position="38"/>
    </location>
</feature>
<evidence type="ECO:0000256" key="6">
    <source>
        <dbReference type="ARBA" id="ARBA00022839"/>
    </source>
</evidence>
<dbReference type="InterPro" id="IPR041851">
    <property type="entry name" value="RecD_N_sf"/>
</dbReference>
<sequence length="833" mass="90080">MSKGSKDTHNDPTPDLFGGLLDDAPRPEEVVQASAQDEDASAELHDVAALTALLDRWVERGWLRALDRALAVFLHREVDDAPPLLLLAAALASHQLGRGHVCLDLAQTLAAPDLALSLPPEGDDLSDPPPLPSEVLAELQLATWRTALDHPLLIADGNGQGNTPLVRTEHSGNTRLYLRRYWQYEQDIRGLIGARLPNVSINQCRSDFSRDDAPTNQCGSDFSRDDAPTNQRGSDFSRDDAPTNQCGSDFSRDDGPTNQCGSDFSRDGAARRPDTTTLATALSALFTTTELDWQKTACALAAQAHFTVITGGPGTGKTTTVVKLLALLQALALGEPTANQAPRPLRIRLAAPTGKAAARLNESIAKQVQNLSLVELAVAVGQQGVDISTLRDSIPTEVTTLHRLLGSRPDTRHFRHHAGNPLALDALVIDEASMVDIEMMAAVLTALPPKARLILLGDKDQLASVEAGAVLGDLCQRAEGGHYTPATTEWLEAVTGTSIPAQYQDADGQPLDQAIAMLRVSHRFDAQSGIGQLAEAVNRPLAPEHGQKEKRRAVSQVFQQEYADLARLRLADADDPALDRLVVNGNPAGFINGGEGRHDRRGEPIAPPRGYAHYLNVMQQLRPAQPYFGEGEARQPYDDWARQLLAAHGHFQLLCALRKGPWGIEGLNPRIGRALRRAGWLKASDLELEQGWFEGRPVLVTRNDYGLGLMNGDIGITLAVPEARSATDTPARTLLRVAFPASDGSGDIKWVLPSRLQAVETVFAMTVHKSQGSEFTHTALLLPDAPNPILTRELVYTGITRARDWLTLVETGRGMLDEAVTTKVVRVSGLGML</sequence>
<feature type="compositionally biased region" description="Basic and acidic residues" evidence="12">
    <location>
        <begin position="1"/>
        <end position="12"/>
    </location>
</feature>
<evidence type="ECO:0000313" key="16">
    <source>
        <dbReference type="Proteomes" id="UP000199107"/>
    </source>
</evidence>
<dbReference type="EC" id="5.6.2.3" evidence="11"/>
<dbReference type="CDD" id="cd17933">
    <property type="entry name" value="DEXSc_RecD-like"/>
    <property type="match status" value="1"/>
</dbReference>
<evidence type="ECO:0000256" key="11">
    <source>
        <dbReference type="HAMAP-Rule" id="MF_01487"/>
    </source>
</evidence>
<keyword evidence="2 11" id="KW-0547">Nucleotide-binding</keyword>
<dbReference type="GO" id="GO:0009338">
    <property type="term" value="C:exodeoxyribonuclease V complex"/>
    <property type="evidence" value="ECO:0007669"/>
    <property type="project" value="InterPro"/>
</dbReference>
<keyword evidence="7 11" id="KW-0067">ATP-binding</keyword>
<evidence type="ECO:0000256" key="8">
    <source>
        <dbReference type="ARBA" id="ARBA00023125"/>
    </source>
</evidence>
<dbReference type="GO" id="GO:0008854">
    <property type="term" value="F:exodeoxyribonuclease V activity"/>
    <property type="evidence" value="ECO:0007669"/>
    <property type="project" value="InterPro"/>
</dbReference>
<dbReference type="InterPro" id="IPR050534">
    <property type="entry name" value="Coronavir_polyprotein_1ab"/>
</dbReference>
<dbReference type="PANTHER" id="PTHR43788">
    <property type="entry name" value="DNA2/NAM7 HELICASE FAMILY MEMBER"/>
    <property type="match status" value="1"/>
</dbReference>
<feature type="binding site" evidence="11">
    <location>
        <begin position="311"/>
        <end position="318"/>
    </location>
    <ligand>
        <name>ATP</name>
        <dbReference type="ChEBI" id="CHEBI:30616"/>
    </ligand>
</feature>
<dbReference type="Gene3D" id="3.40.50.300">
    <property type="entry name" value="P-loop containing nucleotide triphosphate hydrolases"/>
    <property type="match status" value="3"/>
</dbReference>
<evidence type="ECO:0000259" key="14">
    <source>
        <dbReference type="Pfam" id="PF21185"/>
    </source>
</evidence>
<comment type="subunit">
    <text evidence="11">Heterotrimer of RecB, RecC and RecD. All subunits contribute to DNA-binding.</text>
</comment>
<dbReference type="GO" id="GO:0003677">
    <property type="term" value="F:DNA binding"/>
    <property type="evidence" value="ECO:0007669"/>
    <property type="project" value="UniProtKB-UniRule"/>
</dbReference>
<accession>A0A1G9ID32</accession>
<keyword evidence="16" id="KW-1185">Reference proteome</keyword>
<feature type="domain" description="RecBCD enzyme subunit RecD N-terminal" evidence="14">
    <location>
        <begin position="59"/>
        <end position="169"/>
    </location>
</feature>
<evidence type="ECO:0000256" key="10">
    <source>
        <dbReference type="ARBA" id="ARBA00023235"/>
    </source>
</evidence>